<evidence type="ECO:0000313" key="1">
    <source>
        <dbReference type="EMBL" id="GCE98964.1"/>
    </source>
</evidence>
<evidence type="ECO:0000313" key="2">
    <source>
        <dbReference type="Proteomes" id="UP000301737"/>
    </source>
</evidence>
<name>A0A4C2E3Z7_9SACH</name>
<gene>
    <name evidence="1" type="ORF">ZYGM_003490</name>
</gene>
<proteinExistence type="predicted"/>
<sequence>MIGNNSNTIDDDNDTVDNTSAVSLPEVFQFSVPPSLLSDTITEPEESTYQEELLATPQLMEDEVFKLDMDETLIEEGHKHTELFSWQPDDGEFANAAQHNYRLWLACGN</sequence>
<accession>A0A4C2E3Z7</accession>
<dbReference type="EMBL" id="BIMX01000007">
    <property type="protein sequence ID" value="GCE98964.1"/>
    <property type="molecule type" value="Genomic_DNA"/>
</dbReference>
<organism evidence="1 2">
    <name type="scientific">Zygosaccharomyces mellis</name>
    <dbReference type="NCBI Taxonomy" id="42258"/>
    <lineage>
        <taxon>Eukaryota</taxon>
        <taxon>Fungi</taxon>
        <taxon>Dikarya</taxon>
        <taxon>Ascomycota</taxon>
        <taxon>Saccharomycotina</taxon>
        <taxon>Saccharomycetes</taxon>
        <taxon>Saccharomycetales</taxon>
        <taxon>Saccharomycetaceae</taxon>
        <taxon>Zygosaccharomyces</taxon>
    </lineage>
</organism>
<protein>
    <submittedName>
        <fullName evidence="1">Uncharacterized protein</fullName>
    </submittedName>
</protein>
<keyword evidence="2" id="KW-1185">Reference proteome</keyword>
<comment type="caution">
    <text evidence="1">The sequence shown here is derived from an EMBL/GenBank/DDBJ whole genome shotgun (WGS) entry which is preliminary data.</text>
</comment>
<dbReference type="AlphaFoldDB" id="A0A4C2E3Z7"/>
<reference evidence="1 2" key="1">
    <citation type="submission" date="2019-01" db="EMBL/GenBank/DDBJ databases">
        <title>Draft Genome Sequencing of Zygosaccharomyces mellis Ca-7.</title>
        <authorList>
            <person name="Shiwa Y."/>
            <person name="Kanesaki Y."/>
            <person name="Ishige T."/>
            <person name="Mura K."/>
            <person name="Hori T."/>
            <person name="Tamura T."/>
        </authorList>
    </citation>
    <scope>NUCLEOTIDE SEQUENCE [LARGE SCALE GENOMIC DNA]</scope>
    <source>
        <strain evidence="1 2">Ca-7</strain>
    </source>
</reference>
<dbReference type="Proteomes" id="UP000301737">
    <property type="component" value="Unassembled WGS sequence"/>
</dbReference>
<dbReference type="OrthoDB" id="4033322at2759"/>